<evidence type="ECO:0000313" key="1">
    <source>
        <dbReference type="EMBL" id="KAJ8733216.1"/>
    </source>
</evidence>
<organism evidence="1 2">
    <name type="scientific">Mythimna loreyi</name>
    <dbReference type="NCBI Taxonomy" id="667449"/>
    <lineage>
        <taxon>Eukaryota</taxon>
        <taxon>Metazoa</taxon>
        <taxon>Ecdysozoa</taxon>
        <taxon>Arthropoda</taxon>
        <taxon>Hexapoda</taxon>
        <taxon>Insecta</taxon>
        <taxon>Pterygota</taxon>
        <taxon>Neoptera</taxon>
        <taxon>Endopterygota</taxon>
        <taxon>Lepidoptera</taxon>
        <taxon>Glossata</taxon>
        <taxon>Ditrysia</taxon>
        <taxon>Noctuoidea</taxon>
        <taxon>Noctuidae</taxon>
        <taxon>Noctuinae</taxon>
        <taxon>Hadenini</taxon>
        <taxon>Mythimna</taxon>
    </lineage>
</organism>
<dbReference type="EMBL" id="CM056787">
    <property type="protein sequence ID" value="KAJ8733216.1"/>
    <property type="molecule type" value="Genomic_DNA"/>
</dbReference>
<accession>A0ACC2R4W0</accession>
<dbReference type="Proteomes" id="UP001231649">
    <property type="component" value="Chromosome 11"/>
</dbReference>
<name>A0ACC2R4W0_9NEOP</name>
<proteinExistence type="predicted"/>
<protein>
    <submittedName>
        <fullName evidence="1">Uncharacterized protein</fullName>
    </submittedName>
</protein>
<gene>
    <name evidence="1" type="ORF">PYW08_001514</name>
</gene>
<sequence>MSAVDLRCINCDVRLSHLRRHVLSAEDDNLVTIIQRWTYPRNPTSVDQVCVPCWLRAQRASRRGHPSGPSNVNQPLQSEDANNSPGHPSSVNVDPDLPELQESNLSNNEDNHIACINCDMQTSQATGHCLSTANENLIAIIKLWTFPRDINTSDYICESCWVIGMHQLQHTCIVCGTSTIETESHIINHASEEETQIVAIVNQRIQPRQVTNEPICVTCWEQAQQELLRRHEHQLRAQTITLPNLSRVPEAPRHCLFSGCRNSERFHVPDNTRRRVLIENNFFIPRGSRVCAYHLGRNTYSELYTAEYALDYFNPIQIEDMLFILMEENDFQFGDIQRLPDHLVHYWIGINKEQHQQILDETPTLRDMRRGSLALTALLCKLRTGDSNERLSALFQVPRRTLETLMNVARESLVPEFVNQHLGMGHIPRERVCEKNSIIAEGLFSSAVGTTAIVIADGTYIYTQKSSNYLFQKKTYSLHKYRNLVKPFLVVCCDGYILDVFGPYAATTNDATILNNLLDEETFIHFFNHNDVFILDRGFRDSMDKLHDKHLLGHMPETISPGHSQLTTLEGNRSRCVTINRWVVEAVNGQIKRDFKIFRQEYFNRASPHLMKDLRIACALLNSFGTRFTDPENAQIILNIINERLFLDNELAAIVAMERLNRRNVMFRNIDASNMSFPRLSIEELVLFACGTYQIRQARSYVGEHFRFHGIYKLEIGCDQLDLTSLRGENPFLLRAKIKSRHVARNTYFVFIAVEREQQGRSAIIGYCCNCIVGLRTVGCCSHVMSVVWYLAYARHEGTTPPAVFLDHVLISLE</sequence>
<evidence type="ECO:0000313" key="2">
    <source>
        <dbReference type="Proteomes" id="UP001231649"/>
    </source>
</evidence>
<keyword evidence="2" id="KW-1185">Reference proteome</keyword>
<reference evidence="1" key="1">
    <citation type="submission" date="2023-03" db="EMBL/GenBank/DDBJ databases">
        <title>Chromosome-level genomes of two armyworms, Mythimna separata and Mythimna loreyi, provide insights into the biosynthesis and reception of sex pheromones.</title>
        <authorList>
            <person name="Zhao H."/>
        </authorList>
    </citation>
    <scope>NUCLEOTIDE SEQUENCE</scope>
    <source>
        <strain evidence="1">BeijingLab</strain>
    </source>
</reference>
<comment type="caution">
    <text evidence="1">The sequence shown here is derived from an EMBL/GenBank/DDBJ whole genome shotgun (WGS) entry which is preliminary data.</text>
</comment>